<reference evidence="1 2" key="2">
    <citation type="submission" date="2024-02" db="EMBL/GenBank/DDBJ databases">
        <title>The Genome Sequence of Enterococcus sp. DIV0159.</title>
        <authorList>
            <person name="Earl A."/>
            <person name="Manson A."/>
            <person name="Gilmore M."/>
            <person name="Sanders J."/>
            <person name="Shea T."/>
            <person name="Howe W."/>
            <person name="Livny J."/>
            <person name="Cuomo C."/>
            <person name="Neafsey D."/>
            <person name="Birren B."/>
        </authorList>
    </citation>
    <scope>NUCLEOTIDE SEQUENCE [LARGE SCALE GENOMIC DNA]</scope>
    <source>
        <strain evidence="1 2">665A</strain>
    </source>
</reference>
<dbReference type="EMBL" id="JAFREL020000002">
    <property type="protein sequence ID" value="MEO1770410.1"/>
    <property type="molecule type" value="Genomic_DNA"/>
</dbReference>
<proteinExistence type="predicted"/>
<name>A0ABV0EP64_9ENTE</name>
<comment type="caution">
    <text evidence="1">The sequence shown here is derived from an EMBL/GenBank/DDBJ whole genome shotgun (WGS) entry which is preliminary data.</text>
</comment>
<dbReference type="Proteomes" id="UP000664357">
    <property type="component" value="Unassembled WGS sequence"/>
</dbReference>
<dbReference type="RefSeq" id="WP_207703150.1">
    <property type="nucleotide sequence ID" value="NZ_JAFREL020000002.1"/>
</dbReference>
<gene>
    <name evidence="1" type="ORF">JZO67_002362</name>
</gene>
<reference evidence="1 2" key="1">
    <citation type="submission" date="2021-03" db="EMBL/GenBank/DDBJ databases">
        <authorList>
            <person name="Gilmore M.S."/>
            <person name="Schwartzman J."/>
            <person name="Van Tyne D."/>
            <person name="Martin M."/>
            <person name="Earl A.M."/>
            <person name="Manson A.L."/>
            <person name="Straub T."/>
            <person name="Salamzade R."/>
            <person name="Saavedra J."/>
            <person name="Lebreton F."/>
            <person name="Prichula J."/>
            <person name="Schaufler K."/>
            <person name="Gaca A."/>
            <person name="Sgardioli B."/>
            <person name="Wagenaar J."/>
            <person name="Strong T."/>
        </authorList>
    </citation>
    <scope>NUCLEOTIDE SEQUENCE [LARGE SCALE GENOMIC DNA]</scope>
    <source>
        <strain evidence="1 2">665A</strain>
    </source>
</reference>
<keyword evidence="2" id="KW-1185">Reference proteome</keyword>
<evidence type="ECO:0000313" key="2">
    <source>
        <dbReference type="Proteomes" id="UP000664357"/>
    </source>
</evidence>
<evidence type="ECO:0000313" key="1">
    <source>
        <dbReference type="EMBL" id="MEO1770410.1"/>
    </source>
</evidence>
<protein>
    <submittedName>
        <fullName evidence="1">Uncharacterized protein</fullName>
    </submittedName>
</protein>
<sequence>MKKISGVYFKHPLDLSGKQSFEVDVSHDSLYAKDCSVVESNQLVLTEIAAKYQHQHEDLHSFFIIETIDES</sequence>
<organism evidence="1 2">
    <name type="scientific">Candidatus Enterococcus ferrettii</name>
    <dbReference type="NCBI Taxonomy" id="2815324"/>
    <lineage>
        <taxon>Bacteria</taxon>
        <taxon>Bacillati</taxon>
        <taxon>Bacillota</taxon>
        <taxon>Bacilli</taxon>
        <taxon>Lactobacillales</taxon>
        <taxon>Enterococcaceae</taxon>
        <taxon>Enterococcus</taxon>
    </lineage>
</organism>
<accession>A0ABV0EP64</accession>